<dbReference type="EMBL" id="BAAASZ010000023">
    <property type="protein sequence ID" value="GAA2446115.1"/>
    <property type="molecule type" value="Genomic_DNA"/>
</dbReference>
<dbReference type="NCBIfam" id="NF047542">
    <property type="entry name" value="telomere_Tap"/>
    <property type="match status" value="1"/>
</dbReference>
<accession>A0ABP5X6B6</accession>
<sequence length="775" mass="81685">MPNERDRLLAAVDALLTRPNELPPPAERKRLRTAAGVTQGELADVFGVRRETVAGWETGRSEPRPPKREAYARLLEGWAARYPAEAGDPGPERAPAPAPEPITAASAAPATPAVAEADRTGDGGLVTGEPRPCVLCGKPTPYRAAGRPQHIGGFCRTAPAHAPAPASAPAPAAPVPASVPAPTTPPAPARAPVTSPARIAAPTPRRPAPTPSARRAPAPASASVAPDARFPSGPLAVLDGDGTAHLADGRTLDCPARTVPELVDWALTDAGLGAPRLHRSGRDADPLVVLTDTATERLGLPAELTDRRGLRLPDTHPVVRGLTKAGWRLTRRGFGPWARVHRPAEGGRRRCVQLAVLPWGALDPRSWGDAAGFPPDELARTLGAYAARVLTPCGSTAVCGLELMTSVRPPTRAVREPATGAWVSAPVPGSLTAPVDPAPPEAPDEHPVAAGRAATDVLDEEAYEWVRDPDLVTDDERARPWAVGIDVNTAFLAAANRLTVGLGPAVHVTAPDFDRKLPGCWLVDLSHVDLDPRLPSPFTPHGGRPRGPAWYATPTVAYAVELGAEVRPVEAWVRPECGPYLDPWHARLRTAYLETMAALGVTADLDEAGYLAAMEGHKDADRGQAAVLSAVKATVKGGIGKLRERPQGLGYRPGERWPALERPTWRPDIRAAVIATARVNMHRKMVRTAAAAGLYPLAVLSDCVVYPGTGPSPLDVLPRAEDGRPAPGTFRLGVSPGMVKHEGTRPLAWALELMEAGHNPARHIKDGVDAVAEGE</sequence>
<feature type="compositionally biased region" description="Low complexity" evidence="4">
    <location>
        <begin position="211"/>
        <end position="229"/>
    </location>
</feature>
<gene>
    <name evidence="6" type="ORF">GCM10010405_31890</name>
</gene>
<keyword evidence="3" id="KW-0804">Transcription</keyword>
<evidence type="ECO:0000256" key="2">
    <source>
        <dbReference type="ARBA" id="ARBA00023125"/>
    </source>
</evidence>
<dbReference type="InterPro" id="IPR052359">
    <property type="entry name" value="HTH-type_reg/antitoxin"/>
</dbReference>
<feature type="compositionally biased region" description="Low complexity" evidence="4">
    <location>
        <begin position="190"/>
        <end position="203"/>
    </location>
</feature>
<dbReference type="Pfam" id="PF01381">
    <property type="entry name" value="HTH_3"/>
    <property type="match status" value="1"/>
</dbReference>
<dbReference type="InterPro" id="IPR010982">
    <property type="entry name" value="Lambda_DNA-bd_dom_sf"/>
</dbReference>
<evidence type="ECO:0000259" key="5">
    <source>
        <dbReference type="PROSITE" id="PS50943"/>
    </source>
</evidence>
<name>A0ABP5X6B6_9ACTN</name>
<dbReference type="Proteomes" id="UP001501638">
    <property type="component" value="Unassembled WGS sequence"/>
</dbReference>
<feature type="compositionally biased region" description="Pro residues" evidence="4">
    <location>
        <begin position="166"/>
        <end position="189"/>
    </location>
</feature>
<keyword evidence="2" id="KW-0238">DNA-binding</keyword>
<feature type="region of interest" description="Disordered" evidence="4">
    <location>
        <begin position="83"/>
        <end position="130"/>
    </location>
</feature>
<dbReference type="PROSITE" id="PS50943">
    <property type="entry name" value="HTH_CROC1"/>
    <property type="match status" value="1"/>
</dbReference>
<evidence type="ECO:0000256" key="1">
    <source>
        <dbReference type="ARBA" id="ARBA00023015"/>
    </source>
</evidence>
<comment type="caution">
    <text evidence="6">The sequence shown here is derived from an EMBL/GenBank/DDBJ whole genome shotgun (WGS) entry which is preliminary data.</text>
</comment>
<feature type="domain" description="HTH cro/C1-type" evidence="5">
    <location>
        <begin position="29"/>
        <end position="81"/>
    </location>
</feature>
<evidence type="ECO:0000256" key="3">
    <source>
        <dbReference type="ARBA" id="ARBA00023163"/>
    </source>
</evidence>
<reference evidence="7" key="1">
    <citation type="journal article" date="2019" name="Int. J. Syst. Evol. Microbiol.">
        <title>The Global Catalogue of Microorganisms (GCM) 10K type strain sequencing project: providing services to taxonomists for standard genome sequencing and annotation.</title>
        <authorList>
            <consortium name="The Broad Institute Genomics Platform"/>
            <consortium name="The Broad Institute Genome Sequencing Center for Infectious Disease"/>
            <person name="Wu L."/>
            <person name="Ma J."/>
        </authorList>
    </citation>
    <scope>NUCLEOTIDE SEQUENCE [LARGE SCALE GENOMIC DNA]</scope>
    <source>
        <strain evidence="7">JCM 6305</strain>
    </source>
</reference>
<proteinExistence type="predicted"/>
<evidence type="ECO:0000313" key="6">
    <source>
        <dbReference type="EMBL" id="GAA2446115.1"/>
    </source>
</evidence>
<organism evidence="6 7">
    <name type="scientific">Streptomyces macrosporus</name>
    <dbReference type="NCBI Taxonomy" id="44032"/>
    <lineage>
        <taxon>Bacteria</taxon>
        <taxon>Bacillati</taxon>
        <taxon>Actinomycetota</taxon>
        <taxon>Actinomycetes</taxon>
        <taxon>Kitasatosporales</taxon>
        <taxon>Streptomycetaceae</taxon>
        <taxon>Streptomyces</taxon>
    </lineage>
</organism>
<feature type="region of interest" description="Disordered" evidence="4">
    <location>
        <begin position="160"/>
        <end position="236"/>
    </location>
</feature>
<dbReference type="RefSeq" id="WP_344323311.1">
    <property type="nucleotide sequence ID" value="NZ_BAAASZ010000023.1"/>
</dbReference>
<dbReference type="CDD" id="cd00093">
    <property type="entry name" value="HTH_XRE"/>
    <property type="match status" value="1"/>
</dbReference>
<protein>
    <recommendedName>
        <fullName evidence="5">HTH cro/C1-type domain-containing protein</fullName>
    </recommendedName>
</protein>
<dbReference type="PANTHER" id="PTHR36511">
    <property type="entry name" value="MERR FAMILY BACTERIAL REGULATORY PROTEIN"/>
    <property type="match status" value="1"/>
</dbReference>
<keyword evidence="7" id="KW-1185">Reference proteome</keyword>
<dbReference type="SUPFAM" id="SSF47413">
    <property type="entry name" value="lambda repressor-like DNA-binding domains"/>
    <property type="match status" value="1"/>
</dbReference>
<feature type="compositionally biased region" description="Low complexity" evidence="4">
    <location>
        <begin position="101"/>
        <end position="115"/>
    </location>
</feature>
<evidence type="ECO:0000313" key="7">
    <source>
        <dbReference type="Proteomes" id="UP001501638"/>
    </source>
</evidence>
<evidence type="ECO:0000256" key="4">
    <source>
        <dbReference type="SAM" id="MobiDB-lite"/>
    </source>
</evidence>
<dbReference type="InterPro" id="IPR001387">
    <property type="entry name" value="Cro/C1-type_HTH"/>
</dbReference>
<keyword evidence="1" id="KW-0805">Transcription regulation</keyword>
<dbReference type="Gene3D" id="1.10.260.40">
    <property type="entry name" value="lambda repressor-like DNA-binding domains"/>
    <property type="match status" value="1"/>
</dbReference>
<dbReference type="PANTHER" id="PTHR36511:SF3">
    <property type="entry name" value="ANTITOXIN HIGA-2"/>
    <property type="match status" value="1"/>
</dbReference>